<evidence type="ECO:0000313" key="7">
    <source>
        <dbReference type="EMBL" id="KXB07055.1"/>
    </source>
</evidence>
<accession>A0A133VKV2</accession>
<comment type="similarity">
    <text evidence="4">Belongs to the NAC-alpha family.</text>
</comment>
<dbReference type="CDD" id="cd14359">
    <property type="entry name" value="UBA_AeNAC"/>
    <property type="match status" value="1"/>
</dbReference>
<comment type="subunit">
    <text evidence="4">Homodimer. Interacts with the ribosome. Binds ribosomal RNA.</text>
</comment>
<name>A0A133VKV2_9EURY</name>
<comment type="function">
    <text evidence="4">Contacts the emerging nascent chain on the ribosome.</text>
</comment>
<dbReference type="InterPro" id="IPR009060">
    <property type="entry name" value="UBA-like_sf"/>
</dbReference>
<keyword evidence="1 4" id="KW-0813">Transport</keyword>
<dbReference type="Proteomes" id="UP000070404">
    <property type="component" value="Unassembled WGS sequence"/>
</dbReference>
<protein>
    <recommendedName>
        <fullName evidence="4 5">Nascent polypeptide-associated complex protein</fullName>
    </recommendedName>
</protein>
<dbReference type="PROSITE" id="PS51151">
    <property type="entry name" value="NAC_AB"/>
    <property type="match status" value="1"/>
</dbReference>
<dbReference type="InterPro" id="IPR005231">
    <property type="entry name" value="NAC_arc"/>
</dbReference>
<evidence type="ECO:0000256" key="1">
    <source>
        <dbReference type="ARBA" id="ARBA00022448"/>
    </source>
</evidence>
<reference evidence="7 8" key="1">
    <citation type="journal article" date="2016" name="Sci. Rep.">
        <title>Metabolic traits of an uncultured archaeal lineage -MSBL1- from brine pools of the Red Sea.</title>
        <authorList>
            <person name="Mwirichia R."/>
            <person name="Alam I."/>
            <person name="Rashid M."/>
            <person name="Vinu M."/>
            <person name="Ba-Alawi W."/>
            <person name="Anthony Kamau A."/>
            <person name="Kamanda Ngugi D."/>
            <person name="Goker M."/>
            <person name="Klenk H.P."/>
            <person name="Bajic V."/>
            <person name="Stingl U."/>
        </authorList>
    </citation>
    <scope>NUCLEOTIDE SEQUENCE [LARGE SCALE GENOMIC DNA]</scope>
    <source>
        <strain evidence="7">SCGC-AAA382C18</strain>
    </source>
</reference>
<evidence type="ECO:0000256" key="5">
    <source>
        <dbReference type="NCBIfam" id="TIGR00264"/>
    </source>
</evidence>
<proteinExistence type="inferred from homology"/>
<dbReference type="Gene3D" id="2.20.70.30">
    <property type="entry name" value="Nascent polypeptide-associated complex domain"/>
    <property type="match status" value="1"/>
</dbReference>
<evidence type="ECO:0000256" key="2">
    <source>
        <dbReference type="ARBA" id="ARBA00022884"/>
    </source>
</evidence>
<keyword evidence="8" id="KW-1185">Reference proteome</keyword>
<dbReference type="SUPFAM" id="SSF46934">
    <property type="entry name" value="UBA-like"/>
    <property type="match status" value="1"/>
</dbReference>
<dbReference type="InterPro" id="IPR038187">
    <property type="entry name" value="NAC_A/B_dom_sf"/>
</dbReference>
<dbReference type="Pfam" id="PF01849">
    <property type="entry name" value="NAC"/>
    <property type="match status" value="1"/>
</dbReference>
<dbReference type="InterPro" id="IPR002715">
    <property type="entry name" value="Nas_poly-pep-assoc_cplx_dom"/>
</dbReference>
<dbReference type="Gene3D" id="1.10.8.10">
    <property type="entry name" value="DNA helicase RuvA subunit, C-terminal domain"/>
    <property type="match status" value="1"/>
</dbReference>
<evidence type="ECO:0000313" key="8">
    <source>
        <dbReference type="Proteomes" id="UP000070404"/>
    </source>
</evidence>
<dbReference type="Pfam" id="PF19026">
    <property type="entry name" value="UBA_HYPK"/>
    <property type="match status" value="1"/>
</dbReference>
<evidence type="ECO:0000256" key="4">
    <source>
        <dbReference type="HAMAP-Rule" id="MF_00814"/>
    </source>
</evidence>
<dbReference type="GO" id="GO:0015031">
    <property type="term" value="P:protein transport"/>
    <property type="evidence" value="ECO:0007669"/>
    <property type="project" value="UniProtKB-UniRule"/>
</dbReference>
<keyword evidence="2 4" id="KW-0694">RNA-binding</keyword>
<dbReference type="HAMAP" id="MF_00814">
    <property type="entry name" value="NAC_arch"/>
    <property type="match status" value="1"/>
</dbReference>
<organism evidence="7 8">
    <name type="scientific">candidate division MSBL1 archaeon SCGC-AAA382C18</name>
    <dbReference type="NCBI Taxonomy" id="1698281"/>
    <lineage>
        <taxon>Archaea</taxon>
        <taxon>Methanobacteriati</taxon>
        <taxon>Methanobacteriota</taxon>
        <taxon>candidate division MSBL1</taxon>
    </lineage>
</organism>
<dbReference type="EMBL" id="LHYF01000012">
    <property type="protein sequence ID" value="KXB07055.1"/>
    <property type="molecule type" value="Genomic_DNA"/>
</dbReference>
<gene>
    <name evidence="4" type="primary">nac</name>
    <name evidence="7" type="ORF">AKJ52_01075</name>
</gene>
<dbReference type="GO" id="GO:0003723">
    <property type="term" value="F:RNA binding"/>
    <property type="evidence" value="ECO:0007669"/>
    <property type="project" value="UniProtKB-UniRule"/>
</dbReference>
<dbReference type="SMART" id="SM01407">
    <property type="entry name" value="NAC"/>
    <property type="match status" value="1"/>
</dbReference>
<sequence>MFGRGGFDPSQLQKMMEQMGIEVEELDDVKEVVIRKSDRELVIPNPQVQITEAKGQKTYQVIGEAEERETESESKPEISDDDIEMVVEQAGVDKDAAEKALKETDGDIAEAIVNLEK</sequence>
<evidence type="ECO:0000256" key="3">
    <source>
        <dbReference type="ARBA" id="ARBA00022927"/>
    </source>
</evidence>
<feature type="domain" description="NAC-A/B" evidence="6">
    <location>
        <begin position="6"/>
        <end position="74"/>
    </location>
</feature>
<dbReference type="InterPro" id="IPR044034">
    <property type="entry name" value="NAC-like_UBA"/>
</dbReference>
<comment type="caution">
    <text evidence="7">The sequence shown here is derived from an EMBL/GenBank/DDBJ whole genome shotgun (WGS) entry which is preliminary data.</text>
</comment>
<keyword evidence="3 4" id="KW-0653">Protein transport</keyword>
<dbReference type="NCBIfam" id="TIGR00264">
    <property type="entry name" value="archaeal-type nascent polypeptide-associated complex protein"/>
    <property type="match status" value="1"/>
</dbReference>
<evidence type="ECO:0000259" key="6">
    <source>
        <dbReference type="PROSITE" id="PS51151"/>
    </source>
</evidence>
<dbReference type="AlphaFoldDB" id="A0A133VKV2"/>